<feature type="region of interest" description="Disordered" evidence="1">
    <location>
        <begin position="152"/>
        <end position="228"/>
    </location>
</feature>
<accession>A0A086L9V0</accession>
<proteinExistence type="predicted"/>
<dbReference type="VEuPathDB" id="ToxoDB:TGFOU_361690"/>
<feature type="compositionally biased region" description="Basic and acidic residues" evidence="1">
    <location>
        <begin position="158"/>
        <end position="193"/>
    </location>
</feature>
<dbReference type="AlphaFoldDB" id="A0A086L9V0"/>
<dbReference type="Proteomes" id="UP000028838">
    <property type="component" value="Unassembled WGS sequence"/>
</dbReference>
<name>A0A086L9V0_TOXGO</name>
<comment type="caution">
    <text evidence="2">The sequence shown here is derived from an EMBL/GenBank/DDBJ whole genome shotgun (WGS) entry which is preliminary data.</text>
</comment>
<protein>
    <submittedName>
        <fullName evidence="2">Uncharacterized protein</fullName>
    </submittedName>
</protein>
<dbReference type="PROSITE" id="PS51257">
    <property type="entry name" value="PROKAR_LIPOPROTEIN"/>
    <property type="match status" value="1"/>
</dbReference>
<evidence type="ECO:0000313" key="3">
    <source>
        <dbReference type="Proteomes" id="UP000028838"/>
    </source>
</evidence>
<gene>
    <name evidence="2" type="ORF">TGFOU_361690</name>
</gene>
<sequence length="266" mass="31133">MSASVRPVVRHADSPGHKICRFKHASICAASSSACRLPRLVQEFHDNVFFCLEEDMTKTFFLLLRDGQPYFLPPKLFGVRMSCGASRSTLVKLCFLRKFEKLDAASPRLFLDALESLLLGDCPTIRRSRRQRRASSCRFGLSRPCGIFPYRLKQGTAPERRDTEQNEKRKDQRKRTPEKTERGKERGGDSAKEGKRRRRREMREGEREKERKKEKERRRERRKERPSTEFRLQKAMLLAGWRYLHGRTVGTKADNLCCVVESIRNR</sequence>
<reference evidence="2 3" key="1">
    <citation type="submission" date="2014-07" db="EMBL/GenBank/DDBJ databases">
        <authorList>
            <person name="Sibley D."/>
            <person name="Venepally P."/>
            <person name="Karamycheva S."/>
            <person name="Hadjithomas M."/>
            <person name="Khan A."/>
            <person name="Brunk B."/>
            <person name="Roos D."/>
            <person name="Caler E."/>
            <person name="Lorenzi H."/>
        </authorList>
    </citation>
    <scope>NUCLEOTIDE SEQUENCE [LARGE SCALE GENOMIC DNA]</scope>
    <source>
        <strain evidence="2 3">FOU</strain>
    </source>
</reference>
<evidence type="ECO:0000256" key="1">
    <source>
        <dbReference type="SAM" id="MobiDB-lite"/>
    </source>
</evidence>
<evidence type="ECO:0000313" key="2">
    <source>
        <dbReference type="EMBL" id="KFG53418.1"/>
    </source>
</evidence>
<feature type="compositionally biased region" description="Basic and acidic residues" evidence="1">
    <location>
        <begin position="201"/>
        <end position="213"/>
    </location>
</feature>
<dbReference type="EMBL" id="AEYH02000895">
    <property type="protein sequence ID" value="KFG53418.1"/>
    <property type="molecule type" value="Genomic_DNA"/>
</dbReference>
<organism evidence="2 3">
    <name type="scientific">Toxoplasma gondii FOU</name>
    <dbReference type="NCBI Taxonomy" id="943167"/>
    <lineage>
        <taxon>Eukaryota</taxon>
        <taxon>Sar</taxon>
        <taxon>Alveolata</taxon>
        <taxon>Apicomplexa</taxon>
        <taxon>Conoidasida</taxon>
        <taxon>Coccidia</taxon>
        <taxon>Eucoccidiorida</taxon>
        <taxon>Eimeriorina</taxon>
        <taxon>Sarcocystidae</taxon>
        <taxon>Toxoplasma</taxon>
    </lineage>
</organism>